<dbReference type="PROSITE" id="PS50236">
    <property type="entry name" value="CHCR"/>
    <property type="match status" value="1"/>
</dbReference>
<dbReference type="Gene3D" id="1.25.40.10">
    <property type="entry name" value="Tetratricopeptide repeat domain"/>
    <property type="match status" value="1"/>
</dbReference>
<feature type="region of interest" description="Disordered" evidence="4">
    <location>
        <begin position="519"/>
        <end position="550"/>
    </location>
</feature>
<dbReference type="Pfam" id="PF23411">
    <property type="entry name" value="Beta-prop_Vps41"/>
    <property type="match status" value="2"/>
</dbReference>
<gene>
    <name evidence="6" type="ORF">TD95_000754</name>
</gene>
<proteinExistence type="predicted"/>
<keyword evidence="2" id="KW-0653">Protein transport</keyword>
<dbReference type="SMART" id="SM00299">
    <property type="entry name" value="CLH"/>
    <property type="match status" value="1"/>
</dbReference>
<dbReference type="OrthoDB" id="244107at2759"/>
<dbReference type="Proteomes" id="UP000033483">
    <property type="component" value="Unassembled WGS sequence"/>
</dbReference>
<evidence type="ECO:0000256" key="2">
    <source>
        <dbReference type="ARBA" id="ARBA00022927"/>
    </source>
</evidence>
<dbReference type="PANTHER" id="PTHR12616">
    <property type="entry name" value="VACUOLAR PROTEIN SORTING VPS41"/>
    <property type="match status" value="1"/>
</dbReference>
<dbReference type="InterPro" id="IPR000547">
    <property type="entry name" value="Clathrin_H-chain/VPS_repeat"/>
</dbReference>
<feature type="compositionally biased region" description="Acidic residues" evidence="4">
    <location>
        <begin position="40"/>
        <end position="90"/>
    </location>
</feature>
<dbReference type="PANTHER" id="PTHR12616:SF1">
    <property type="entry name" value="VACUOLAR PROTEIN SORTING-ASSOCIATED PROTEIN 41 HOMOLOG"/>
    <property type="match status" value="1"/>
</dbReference>
<comment type="caution">
    <text evidence="6">The sequence shown here is derived from an EMBL/GenBank/DDBJ whole genome shotgun (WGS) entry which is preliminary data.</text>
</comment>
<dbReference type="Gene3D" id="2.130.10.10">
    <property type="entry name" value="YVTN repeat-like/Quinoprotein amine dehydrogenase"/>
    <property type="match status" value="1"/>
</dbReference>
<keyword evidence="1" id="KW-0813">Transport</keyword>
<accession>A0A0F4ZKU3</accession>
<dbReference type="GO" id="GO:0005770">
    <property type="term" value="C:late endosome"/>
    <property type="evidence" value="ECO:0007669"/>
    <property type="project" value="TreeGrafter"/>
</dbReference>
<feature type="repeat" description="CHCR" evidence="3">
    <location>
        <begin position="1029"/>
        <end position="1171"/>
    </location>
</feature>
<dbReference type="GO" id="GO:0006623">
    <property type="term" value="P:protein targeting to vacuole"/>
    <property type="evidence" value="ECO:0007669"/>
    <property type="project" value="InterPro"/>
</dbReference>
<feature type="region of interest" description="Disordered" evidence="4">
    <location>
        <begin position="639"/>
        <end position="664"/>
    </location>
</feature>
<evidence type="ECO:0000256" key="4">
    <source>
        <dbReference type="SAM" id="MobiDB-lite"/>
    </source>
</evidence>
<feature type="domain" description="Vps41 beta-propeller" evidence="5">
    <location>
        <begin position="445"/>
        <end position="589"/>
    </location>
</feature>
<dbReference type="InterPro" id="IPR015943">
    <property type="entry name" value="WD40/YVTN_repeat-like_dom_sf"/>
</dbReference>
<reference evidence="6 7" key="1">
    <citation type="submission" date="2015-03" db="EMBL/GenBank/DDBJ databases">
        <authorList>
            <person name="Radwan O."/>
            <person name="Al-Naeli F.A."/>
            <person name="Rendon G.A."/>
            <person name="Fields C."/>
        </authorList>
    </citation>
    <scope>NUCLEOTIDE SEQUENCE [LARGE SCALE GENOMIC DNA]</scope>
    <source>
        <strain evidence="6">CR-DP1</strain>
    </source>
</reference>
<dbReference type="GO" id="GO:0016236">
    <property type="term" value="P:macroautophagy"/>
    <property type="evidence" value="ECO:0007669"/>
    <property type="project" value="TreeGrafter"/>
</dbReference>
<evidence type="ECO:0000256" key="1">
    <source>
        <dbReference type="ARBA" id="ARBA00022448"/>
    </source>
</evidence>
<dbReference type="CDD" id="cd16448">
    <property type="entry name" value="RING-H2"/>
    <property type="match status" value="1"/>
</dbReference>
<protein>
    <recommendedName>
        <fullName evidence="5">Vps41 beta-propeller domain-containing protein</fullName>
    </recommendedName>
</protein>
<feature type="region of interest" description="Disordered" evidence="4">
    <location>
        <begin position="731"/>
        <end position="753"/>
    </location>
</feature>
<evidence type="ECO:0000313" key="6">
    <source>
        <dbReference type="EMBL" id="KKA30840.1"/>
    </source>
</evidence>
<name>A0A0F4ZKU3_9PEZI</name>
<feature type="domain" description="Vps41 beta-propeller" evidence="5">
    <location>
        <begin position="228"/>
        <end position="301"/>
    </location>
</feature>
<dbReference type="Pfam" id="PF23556">
    <property type="entry name" value="TPR_Vps41"/>
    <property type="match status" value="2"/>
</dbReference>
<feature type="region of interest" description="Disordered" evidence="4">
    <location>
        <begin position="1"/>
        <end position="99"/>
    </location>
</feature>
<organism evidence="6 7">
    <name type="scientific">Thielaviopsis punctulata</name>
    <dbReference type="NCBI Taxonomy" id="72032"/>
    <lineage>
        <taxon>Eukaryota</taxon>
        <taxon>Fungi</taxon>
        <taxon>Dikarya</taxon>
        <taxon>Ascomycota</taxon>
        <taxon>Pezizomycotina</taxon>
        <taxon>Sordariomycetes</taxon>
        <taxon>Hypocreomycetidae</taxon>
        <taxon>Microascales</taxon>
        <taxon>Ceratocystidaceae</taxon>
        <taxon>Thielaviopsis</taxon>
    </lineage>
</organism>
<evidence type="ECO:0000256" key="3">
    <source>
        <dbReference type="PROSITE-ProRule" id="PRU01006"/>
    </source>
</evidence>
<dbReference type="InterPro" id="IPR011990">
    <property type="entry name" value="TPR-like_helical_dom_sf"/>
</dbReference>
<dbReference type="GO" id="GO:0034058">
    <property type="term" value="P:endosomal vesicle fusion"/>
    <property type="evidence" value="ECO:0007669"/>
    <property type="project" value="TreeGrafter"/>
</dbReference>
<keyword evidence="7" id="KW-1185">Reference proteome</keyword>
<dbReference type="SUPFAM" id="SSF50978">
    <property type="entry name" value="WD40 repeat-like"/>
    <property type="match status" value="1"/>
</dbReference>
<feature type="compositionally biased region" description="Polar residues" evidence="4">
    <location>
        <begin position="528"/>
        <end position="539"/>
    </location>
</feature>
<dbReference type="GO" id="GO:0030897">
    <property type="term" value="C:HOPS complex"/>
    <property type="evidence" value="ECO:0007669"/>
    <property type="project" value="TreeGrafter"/>
</dbReference>
<dbReference type="InterPro" id="IPR036322">
    <property type="entry name" value="WD40_repeat_dom_sf"/>
</dbReference>
<dbReference type="InterPro" id="IPR057780">
    <property type="entry name" value="Beta-prop_Vps41"/>
</dbReference>
<dbReference type="GO" id="GO:0009267">
    <property type="term" value="P:cellular response to starvation"/>
    <property type="evidence" value="ECO:0007669"/>
    <property type="project" value="TreeGrafter"/>
</dbReference>
<evidence type="ECO:0000313" key="7">
    <source>
        <dbReference type="Proteomes" id="UP000033483"/>
    </source>
</evidence>
<sequence length="1375" mass="150004">MPGLLWGTLRRLIDDAPETPATDNHQSVTKEQQDSKDSGDESEENESEEDESEQDLEELEEEEEEEEDQESQGEEEASESGQSDESEEEEPQLKTARLTSKLGPIYRNGDAVSSFLVGGDKMIVATHNGNIHVLQLPSFQSVRVYHAHSASVTSISMSPFPPPLPTLESLSVASAIPAAATATAAAAAAFAGPIRRATSIASTQTSGTASRGPVKLKGAAPIPNIPSNNIYVATSSTDGNVCIQSLMDMKDVQLRNFARPVQAVALSPDYKNDRTYLSGGLAGNLIVTVGGSPGRSTSTTIGTAAATASGWLGSISLAAGYGSGSGRDTILHSGEGAISTIKWSLSGKYVTWLNEFGIKIMRSRLHLDSSEAAADEGWKRIGHIDRPQTEEWDTMASVWKGRVEWIDEQALEAETSMPMASEHRTALGSGAGLGSTNSSAQQTSFVKQNIERLVVGWGNTIWIIHVHAGGVGVGKNVGERIAGRAEIQNVLRMDCIISGLSFFSANSLLVLAFCRPEDEDEQEEPSQTVTTTRQRSGSEPSGGIKRRQNNVPPELRLIDLDSQVEADKVGLIISRYERLSCNDYHLGLLPAARLPTQATARGALEAIAGLGTDMWNVATNPMALFGSAASVTTRTSTDADDATSRISSSAPVDTGTTVGRSLGDIHPNMAKPGLKVFIHSPYDCVLATKRDLADHLGWLLDQKDYQQAWELLDEHPEILNSPYDLGDTSEAVEEANPTADRASAAEGSTATPTNKYLYSSTEKEKRRVGELWIRSVVEAGDWTKAGEICGRVLTTGDRWQKWVWTFAGASKFDDIVDHLPTRIMTPPIPTTCYEVILGHYIQTDKLRVRELLSSWPTELFDIGAITTTLENQLKFRDVRQDSVEAGEAGRDWRIVMACLAKLHEANGRNREALKCHIKLHDADNAFRLIRQGHLADAVVDDIPGFIGLRVLEEEKTMGEVLADEQSHSLDELPQNLEYIREATAEAIALLVDEAHHGLVRPAVVIKQLRDKDLDVYTYFYLRGLWTGAGVCEGSLSPETSPVQQIETKIGPSAGKTADRFALESKSLVDEFADLAVSLFAKFDRPLLLAFLRTSTSYGFEAAVRECEDRRYYDELVFLYSKTGQMKKALFLIIDRLHDVSKAIAFAKEQDDPDLWDDLLNYSMDKPRFIRGLLEQVGTAMDPIRLVRRIPEGLEIDGLRDGLRHMLREHEIMGSISEGVARVLRSEVAGAQRELRAGQRKGVKFNVAGDHGGSLMTMPEGAIKAAKPKPAMDIFGEEKLAAGSDDDNHQHKHELVLPGHCAICRRVFSEVETETLLGYACGHVFHVSHLLEQAGTRVDMDLVTGLGDEGAGYLVGSKVTHARLLRRRVNGGCPVC</sequence>
<dbReference type="InterPro" id="IPR045111">
    <property type="entry name" value="Vps41/Vps8"/>
</dbReference>
<evidence type="ECO:0000259" key="5">
    <source>
        <dbReference type="Pfam" id="PF23411"/>
    </source>
</evidence>
<feature type="compositionally biased region" description="Polar residues" evidence="4">
    <location>
        <begin position="21"/>
        <end position="30"/>
    </location>
</feature>
<dbReference type="EMBL" id="LAEV01000214">
    <property type="protein sequence ID" value="KKA30840.1"/>
    <property type="molecule type" value="Genomic_DNA"/>
</dbReference>